<dbReference type="InterPro" id="IPR050231">
    <property type="entry name" value="Iron_ascorbate_oxido_reductase"/>
</dbReference>
<evidence type="ECO:0000256" key="1">
    <source>
        <dbReference type="RuleBase" id="RU003682"/>
    </source>
</evidence>
<dbReference type="PRINTS" id="PR00682">
    <property type="entry name" value="IPNSYNTHASE"/>
</dbReference>
<dbReference type="Pfam" id="PF03171">
    <property type="entry name" value="2OG-FeII_Oxy"/>
    <property type="match status" value="1"/>
</dbReference>
<dbReference type="InterPro" id="IPR044861">
    <property type="entry name" value="IPNS-like_FE2OG_OXY"/>
</dbReference>
<organism evidence="3 4">
    <name type="scientific">Pleurotus ostreatus</name>
    <name type="common">Oyster mushroom</name>
    <name type="synonym">White-rot fungus</name>
    <dbReference type="NCBI Taxonomy" id="5322"/>
    <lineage>
        <taxon>Eukaryota</taxon>
        <taxon>Fungi</taxon>
        <taxon>Dikarya</taxon>
        <taxon>Basidiomycota</taxon>
        <taxon>Agaricomycotina</taxon>
        <taxon>Agaricomycetes</taxon>
        <taxon>Agaricomycetidae</taxon>
        <taxon>Agaricales</taxon>
        <taxon>Pleurotineae</taxon>
        <taxon>Pleurotaceae</taxon>
        <taxon>Pleurotus</taxon>
    </lineage>
</organism>
<protein>
    <recommendedName>
        <fullName evidence="2">Fe2OG dioxygenase domain-containing protein</fullName>
    </recommendedName>
</protein>
<dbReference type="Gene3D" id="2.60.120.330">
    <property type="entry name" value="B-lactam Antibiotic, Isopenicillin N Synthase, Chain"/>
    <property type="match status" value="1"/>
</dbReference>
<comment type="caution">
    <text evidence="3">The sequence shown here is derived from an EMBL/GenBank/DDBJ whole genome shotgun (WGS) entry which is preliminary data.</text>
</comment>
<dbReference type="GO" id="GO:0046872">
    <property type="term" value="F:metal ion binding"/>
    <property type="evidence" value="ECO:0007669"/>
    <property type="project" value="UniProtKB-KW"/>
</dbReference>
<gene>
    <name evidence="3" type="ORF">PC9H_000115</name>
</gene>
<sequence>MYPGVCDEIENYAVHRNVTAQDHPAILRPFLPELAAFTRHNHDNVLQSVLRLLSLSLELPEDTLTKLHDFEAAGQSAISFIKYHPRGECDAPEGNNVWLKGHTDIGTVTILYSQPIGGLQILSKDNKWRWIKHIDNALVINVGDGIEYLSGGYYPATRHRVIQPPVDQRNIPRLGVFYFAMANDSVRLSPLDHSPLLQKKGIKKYFEANMVPTMEEWRRERTSRYGRSELKPSATEERVEEERIRGTVIKHFN</sequence>
<keyword evidence="1" id="KW-0408">Iron</keyword>
<proteinExistence type="inferred from homology"/>
<dbReference type="EMBL" id="JACETU010000001">
    <property type="protein sequence ID" value="KAF7439779.1"/>
    <property type="molecule type" value="Genomic_DNA"/>
</dbReference>
<evidence type="ECO:0000259" key="2">
    <source>
        <dbReference type="PROSITE" id="PS51471"/>
    </source>
</evidence>
<dbReference type="RefSeq" id="XP_036635623.1">
    <property type="nucleotide sequence ID" value="XM_036769778.1"/>
</dbReference>
<keyword evidence="1" id="KW-0479">Metal-binding</keyword>
<dbReference type="OrthoDB" id="406156at2759"/>
<name>A0A8H7A2X8_PLEOS</name>
<dbReference type="GO" id="GO:0016491">
    <property type="term" value="F:oxidoreductase activity"/>
    <property type="evidence" value="ECO:0007669"/>
    <property type="project" value="UniProtKB-KW"/>
</dbReference>
<keyword evidence="1" id="KW-0560">Oxidoreductase</keyword>
<dbReference type="AlphaFoldDB" id="A0A8H7A2X8"/>
<dbReference type="PROSITE" id="PS51471">
    <property type="entry name" value="FE2OG_OXY"/>
    <property type="match status" value="1"/>
</dbReference>
<dbReference type="VEuPathDB" id="FungiDB:PC9H_000115"/>
<dbReference type="Proteomes" id="UP000623687">
    <property type="component" value="Unassembled WGS sequence"/>
</dbReference>
<feature type="domain" description="Fe2OG dioxygenase" evidence="2">
    <location>
        <begin position="69"/>
        <end position="182"/>
    </location>
</feature>
<evidence type="ECO:0000313" key="4">
    <source>
        <dbReference type="Proteomes" id="UP000623687"/>
    </source>
</evidence>
<reference evidence="3" key="1">
    <citation type="submission" date="2019-07" db="EMBL/GenBank/DDBJ databases">
        <authorList>
            <person name="Palmer J.M."/>
        </authorList>
    </citation>
    <scope>NUCLEOTIDE SEQUENCE</scope>
    <source>
        <strain evidence="3">PC9</strain>
    </source>
</reference>
<dbReference type="InterPro" id="IPR005123">
    <property type="entry name" value="Oxoglu/Fe-dep_dioxygenase_dom"/>
</dbReference>
<evidence type="ECO:0000313" key="3">
    <source>
        <dbReference type="EMBL" id="KAF7439779.1"/>
    </source>
</evidence>
<dbReference type="PANTHER" id="PTHR47990">
    <property type="entry name" value="2-OXOGLUTARATE (2OG) AND FE(II)-DEPENDENT OXYGENASE SUPERFAMILY PROTEIN-RELATED"/>
    <property type="match status" value="1"/>
</dbReference>
<comment type="similarity">
    <text evidence="1">Belongs to the iron/ascorbate-dependent oxidoreductase family.</text>
</comment>
<dbReference type="SUPFAM" id="SSF51197">
    <property type="entry name" value="Clavaminate synthase-like"/>
    <property type="match status" value="1"/>
</dbReference>
<accession>A0A8H7A2X8</accession>
<dbReference type="GeneID" id="59369956"/>
<dbReference type="InterPro" id="IPR027443">
    <property type="entry name" value="IPNS-like_sf"/>
</dbReference>
<keyword evidence="4" id="KW-1185">Reference proteome</keyword>